<proteinExistence type="predicted"/>
<dbReference type="Proteomes" id="UP001152024">
    <property type="component" value="Unassembled WGS sequence"/>
</dbReference>
<gene>
    <name evidence="3" type="ORF">NW768_005874</name>
</gene>
<protein>
    <submittedName>
        <fullName evidence="3">Uncharacterized protein</fullName>
    </submittedName>
</protein>
<feature type="coiled-coil region" evidence="1">
    <location>
        <begin position="22"/>
        <end position="56"/>
    </location>
</feature>
<reference evidence="3" key="1">
    <citation type="submission" date="2022-09" db="EMBL/GenBank/DDBJ databases">
        <title>Fusarium specimens isolated from Avocado Roots.</title>
        <authorList>
            <person name="Stajich J."/>
            <person name="Roper C."/>
            <person name="Heimlech-Rivalta G."/>
        </authorList>
    </citation>
    <scope>NUCLEOTIDE SEQUENCE</scope>
    <source>
        <strain evidence="3">CF00095</strain>
    </source>
</reference>
<name>A0ABQ8RD50_FUSEQ</name>
<organism evidence="3 4">
    <name type="scientific">Fusarium equiseti</name>
    <name type="common">Fusarium scirpi</name>
    <dbReference type="NCBI Taxonomy" id="61235"/>
    <lineage>
        <taxon>Eukaryota</taxon>
        <taxon>Fungi</taxon>
        <taxon>Dikarya</taxon>
        <taxon>Ascomycota</taxon>
        <taxon>Pezizomycotina</taxon>
        <taxon>Sordariomycetes</taxon>
        <taxon>Hypocreomycetidae</taxon>
        <taxon>Hypocreales</taxon>
        <taxon>Nectriaceae</taxon>
        <taxon>Fusarium</taxon>
        <taxon>Fusarium incarnatum-equiseti species complex</taxon>
    </lineage>
</organism>
<feature type="region of interest" description="Disordered" evidence="2">
    <location>
        <begin position="1"/>
        <end position="22"/>
    </location>
</feature>
<keyword evidence="1" id="KW-0175">Coiled coil</keyword>
<sequence>MGENEFVLVTRPRKRDEPTPSEKAIAETLQKTEERLQAAETMIQTLAAKLRASEVKQRQDEFNNTKNTDRSILRRLEELEASSFKNNNRVFDIKAKIDGIVPGVKRICNEQMETVTKVKDAYSDLINLARDNCKKVTSNTQAITDLTEQVTYLNTAFGIPARSRVPRSSDQY</sequence>
<dbReference type="EMBL" id="JAOQBH010000008">
    <property type="protein sequence ID" value="KAJ4131681.1"/>
    <property type="molecule type" value="Genomic_DNA"/>
</dbReference>
<keyword evidence="4" id="KW-1185">Reference proteome</keyword>
<evidence type="ECO:0000313" key="4">
    <source>
        <dbReference type="Proteomes" id="UP001152024"/>
    </source>
</evidence>
<evidence type="ECO:0000313" key="3">
    <source>
        <dbReference type="EMBL" id="KAJ4131681.1"/>
    </source>
</evidence>
<comment type="caution">
    <text evidence="3">The sequence shown here is derived from an EMBL/GenBank/DDBJ whole genome shotgun (WGS) entry which is preliminary data.</text>
</comment>
<evidence type="ECO:0000256" key="2">
    <source>
        <dbReference type="SAM" id="MobiDB-lite"/>
    </source>
</evidence>
<accession>A0ABQ8RD50</accession>
<evidence type="ECO:0000256" key="1">
    <source>
        <dbReference type="SAM" id="Coils"/>
    </source>
</evidence>